<dbReference type="OrthoDB" id="10018757at2759"/>
<organism evidence="1 2">
    <name type="scientific">Coptotermes formosanus</name>
    <name type="common">Formosan subterranean termite</name>
    <dbReference type="NCBI Taxonomy" id="36987"/>
    <lineage>
        <taxon>Eukaryota</taxon>
        <taxon>Metazoa</taxon>
        <taxon>Ecdysozoa</taxon>
        <taxon>Arthropoda</taxon>
        <taxon>Hexapoda</taxon>
        <taxon>Insecta</taxon>
        <taxon>Pterygota</taxon>
        <taxon>Neoptera</taxon>
        <taxon>Polyneoptera</taxon>
        <taxon>Dictyoptera</taxon>
        <taxon>Blattodea</taxon>
        <taxon>Blattoidea</taxon>
        <taxon>Termitoidae</taxon>
        <taxon>Rhinotermitidae</taxon>
        <taxon>Coptotermes</taxon>
    </lineage>
</organism>
<dbReference type="Proteomes" id="UP000502823">
    <property type="component" value="Unassembled WGS sequence"/>
</dbReference>
<protein>
    <submittedName>
        <fullName evidence="1">Uncharacterized protein</fullName>
    </submittedName>
</protein>
<dbReference type="EMBL" id="BLKM01000403">
    <property type="protein sequence ID" value="GFG33065.1"/>
    <property type="molecule type" value="Genomic_DNA"/>
</dbReference>
<sequence>MVPQVLSHNSTMKTVDICTGLVERIAKGPDFLNNVVTVDESRVFQYDFETKRQILQWTTDTFPRSKKARMTCSKVKKTLSTLCRHTGIVGHEYLPGGKRSTNYYTKMLWSA</sequence>
<reference evidence="2" key="1">
    <citation type="submission" date="2020-01" db="EMBL/GenBank/DDBJ databases">
        <title>Draft genome sequence of the Termite Coptotermes fromosanus.</title>
        <authorList>
            <person name="Itakura S."/>
            <person name="Yosikawa Y."/>
            <person name="Umezawa K."/>
        </authorList>
    </citation>
    <scope>NUCLEOTIDE SEQUENCE [LARGE SCALE GENOMIC DNA]</scope>
</reference>
<gene>
    <name evidence="1" type="ORF">Cfor_12090</name>
</gene>
<keyword evidence="2" id="KW-1185">Reference proteome</keyword>
<evidence type="ECO:0000313" key="1">
    <source>
        <dbReference type="EMBL" id="GFG33065.1"/>
    </source>
</evidence>
<comment type="caution">
    <text evidence="1">The sequence shown here is derived from an EMBL/GenBank/DDBJ whole genome shotgun (WGS) entry which is preliminary data.</text>
</comment>
<dbReference type="PANTHER" id="PTHR46060:SF1">
    <property type="entry name" value="MARINER MOS1 TRANSPOSASE-LIKE PROTEIN"/>
    <property type="match status" value="1"/>
</dbReference>
<dbReference type="AlphaFoldDB" id="A0A6L2PRH4"/>
<dbReference type="PANTHER" id="PTHR46060">
    <property type="entry name" value="MARINER MOS1 TRANSPOSASE-LIKE PROTEIN"/>
    <property type="match status" value="1"/>
</dbReference>
<dbReference type="Gene3D" id="3.30.420.10">
    <property type="entry name" value="Ribonuclease H-like superfamily/Ribonuclease H"/>
    <property type="match status" value="1"/>
</dbReference>
<dbReference type="InterPro" id="IPR052709">
    <property type="entry name" value="Transposase-MT_Hybrid"/>
</dbReference>
<name>A0A6L2PRH4_COPFO</name>
<proteinExistence type="predicted"/>
<evidence type="ECO:0000313" key="2">
    <source>
        <dbReference type="Proteomes" id="UP000502823"/>
    </source>
</evidence>
<accession>A0A6L2PRH4</accession>
<dbReference type="InterPro" id="IPR036397">
    <property type="entry name" value="RNaseH_sf"/>
</dbReference>
<dbReference type="GO" id="GO:0003676">
    <property type="term" value="F:nucleic acid binding"/>
    <property type="evidence" value="ECO:0007669"/>
    <property type="project" value="InterPro"/>
</dbReference>
<dbReference type="InParanoid" id="A0A6L2PRH4"/>